<sequence length="268" mass="30695">MMDSVILGQYVKRDSIIHYLDPRSKILSLIIIMLSFITLESTMSYMIAIFFVLFILILTNVPFKVYVLAIKPLFFILIVTFLYHMLLTKGSHVILDVYFLTISVEGIVEGIRITLRIMLFILLASVLTFTTKPLTLAHGLEALMKPLAKLNFPVEKFALMIIIAIRFIPTILQELQQILTALKAKGNHMETLSLRKKLLTYNRILIPLLTSLVIRAEQLSMAIEARGFGDGKNRVRYHSLSYQLLDYQVLIVALSFSFFLLYIKVYGI</sequence>
<accession>A0A2K9IW05</accession>
<evidence type="ECO:0000256" key="1">
    <source>
        <dbReference type="ARBA" id="ARBA00004141"/>
    </source>
</evidence>
<organism evidence="6 8">
    <name type="scientific">Virgibacillus dokdonensis</name>
    <dbReference type="NCBI Taxonomy" id="302167"/>
    <lineage>
        <taxon>Bacteria</taxon>
        <taxon>Bacillati</taxon>
        <taxon>Bacillota</taxon>
        <taxon>Bacilli</taxon>
        <taxon>Bacillales</taxon>
        <taxon>Bacillaceae</taxon>
        <taxon>Virgibacillus</taxon>
    </lineage>
</organism>
<evidence type="ECO:0000256" key="4">
    <source>
        <dbReference type="ARBA" id="ARBA00023136"/>
    </source>
</evidence>
<protein>
    <submittedName>
        <fullName evidence="7">Energy-coupling factor transporter transmembrane component T</fullName>
    </submittedName>
    <submittedName>
        <fullName evidence="6">Energy-coupling factor transporter transmembrane protein EcfT</fullName>
    </submittedName>
</protein>
<evidence type="ECO:0000313" key="9">
    <source>
        <dbReference type="Proteomes" id="UP001356080"/>
    </source>
</evidence>
<evidence type="ECO:0000256" key="3">
    <source>
        <dbReference type="ARBA" id="ARBA00022989"/>
    </source>
</evidence>
<feature type="transmembrane region" description="Helical" evidence="5">
    <location>
        <begin position="157"/>
        <end position="175"/>
    </location>
</feature>
<dbReference type="Proteomes" id="UP000234237">
    <property type="component" value="Chromosome"/>
</dbReference>
<dbReference type="EMBL" id="CP018622">
    <property type="protein sequence ID" value="AUJ23584.1"/>
    <property type="molecule type" value="Genomic_DNA"/>
</dbReference>
<keyword evidence="3 5" id="KW-1133">Transmembrane helix</keyword>
<dbReference type="RefSeq" id="WP_101932541.1">
    <property type="nucleotide sequence ID" value="NZ_CP018622.1"/>
</dbReference>
<proteinExistence type="predicted"/>
<reference evidence="7 9" key="3">
    <citation type="submission" date="2024-01" db="EMBL/GenBank/DDBJ databases">
        <title>Survival strategy associated with biotechnological potential of Virgibacillus dokdonensis T4.6 isolated from salt-fermented shrimp paste.</title>
        <authorList>
            <person name="Doan T.V."/>
            <person name="Quach N.T."/>
            <person name="Phi Q.-T."/>
        </authorList>
    </citation>
    <scope>NUCLEOTIDE SEQUENCE [LARGE SCALE GENOMIC DNA]</scope>
    <source>
        <strain evidence="7 9">T4.6</strain>
    </source>
</reference>
<dbReference type="Pfam" id="PF02361">
    <property type="entry name" value="CbiQ"/>
    <property type="match status" value="1"/>
</dbReference>
<evidence type="ECO:0000313" key="8">
    <source>
        <dbReference type="Proteomes" id="UP000234237"/>
    </source>
</evidence>
<keyword evidence="9" id="KW-1185">Reference proteome</keyword>
<feature type="transmembrane region" description="Helical" evidence="5">
    <location>
        <begin position="244"/>
        <end position="263"/>
    </location>
</feature>
<dbReference type="Proteomes" id="UP001356080">
    <property type="component" value="Unassembled WGS sequence"/>
</dbReference>
<dbReference type="KEGG" id="vpn:A21D_00471"/>
<dbReference type="EMBL" id="JAZHPM010000016">
    <property type="protein sequence ID" value="MEF2292402.1"/>
    <property type="molecule type" value="Genomic_DNA"/>
</dbReference>
<feature type="transmembrane region" description="Helical" evidence="5">
    <location>
        <begin position="65"/>
        <end position="86"/>
    </location>
</feature>
<feature type="transmembrane region" description="Helical" evidence="5">
    <location>
        <begin position="118"/>
        <end position="137"/>
    </location>
</feature>
<dbReference type="CDD" id="cd16914">
    <property type="entry name" value="EcfT"/>
    <property type="match status" value="1"/>
</dbReference>
<dbReference type="PANTHER" id="PTHR33514">
    <property type="entry name" value="PROTEIN ABCI12, CHLOROPLASTIC"/>
    <property type="match status" value="1"/>
</dbReference>
<dbReference type="PANTHER" id="PTHR33514:SF13">
    <property type="entry name" value="PROTEIN ABCI12, CHLOROPLASTIC"/>
    <property type="match status" value="1"/>
</dbReference>
<dbReference type="InterPro" id="IPR003339">
    <property type="entry name" value="ABC/ECF_trnsptr_transmembrane"/>
</dbReference>
<evidence type="ECO:0000256" key="5">
    <source>
        <dbReference type="SAM" id="Phobius"/>
    </source>
</evidence>
<evidence type="ECO:0000313" key="7">
    <source>
        <dbReference type="EMBL" id="MEF2292402.1"/>
    </source>
</evidence>
<reference evidence="8" key="2">
    <citation type="submission" date="2016-11" db="EMBL/GenBank/DDBJ databases">
        <title>Complete genome sequence of Virgibacillus pantothenticus 21D, a halophilic bacterium isolated from the deep hypersaline anoxic basin Discovery in the Mediterranean Sea.</title>
        <authorList>
            <person name="Zeaiter Z."/>
            <person name="Booth J.M."/>
            <person name="Prosdocimi E.M."/>
            <person name="Mapelli F."/>
            <person name="Fusi M."/>
            <person name="Daffonchio D."/>
            <person name="Borin S."/>
            <person name="Crotti E."/>
        </authorList>
    </citation>
    <scope>NUCLEOTIDE SEQUENCE [LARGE SCALE GENOMIC DNA]</scope>
    <source>
        <strain evidence="8">21D</strain>
    </source>
</reference>
<comment type="subcellular location">
    <subcellularLocation>
        <location evidence="1">Membrane</location>
        <topology evidence="1">Multi-pass membrane protein</topology>
    </subcellularLocation>
</comment>
<evidence type="ECO:0000256" key="2">
    <source>
        <dbReference type="ARBA" id="ARBA00022692"/>
    </source>
</evidence>
<name>A0A2K9IW05_9BACI</name>
<reference evidence="6" key="1">
    <citation type="submission" date="2016-11" db="EMBL/GenBank/DDBJ databases">
        <title>Complete genome sequence of Virgibacillus dokdonensis 21D, a halophilic bacterium isolated from the deep hypersaline anoxic basin Discovery in the Mediterranean Sea.</title>
        <authorList>
            <person name="Zeaiter Z."/>
            <person name="Booth J.M."/>
            <person name="Prosdocimi E.M."/>
            <person name="Mapelli F."/>
            <person name="Fusi M."/>
            <person name="Daffonchio D."/>
            <person name="Borin S."/>
            <person name="Crotti E."/>
        </authorList>
    </citation>
    <scope>NUCLEOTIDE SEQUENCE</scope>
    <source>
        <strain evidence="6">21D</strain>
    </source>
</reference>
<dbReference type="GO" id="GO:0005886">
    <property type="term" value="C:plasma membrane"/>
    <property type="evidence" value="ECO:0007669"/>
    <property type="project" value="TreeGrafter"/>
</dbReference>
<feature type="transmembrane region" description="Helical" evidence="5">
    <location>
        <begin position="26"/>
        <end position="58"/>
    </location>
</feature>
<dbReference type="AlphaFoldDB" id="A0A2K9IW05"/>
<evidence type="ECO:0000313" key="6">
    <source>
        <dbReference type="EMBL" id="AUJ23584.1"/>
    </source>
</evidence>
<keyword evidence="2 5" id="KW-0812">Transmembrane</keyword>
<gene>
    <name evidence="6" type="primary">ecfT_1</name>
    <name evidence="6" type="ORF">A21D_00471</name>
    <name evidence="7" type="ORF">V2W34_10345</name>
</gene>
<keyword evidence="4 5" id="KW-0472">Membrane</keyword>